<proteinExistence type="predicted"/>
<dbReference type="PANTHER" id="PTHR35796:SF3">
    <property type="entry name" value="BHLH DOMAIN-CONTAINING PROTEIN"/>
    <property type="match status" value="1"/>
</dbReference>
<evidence type="ECO:0008006" key="5">
    <source>
        <dbReference type="Google" id="ProtNLM"/>
    </source>
</evidence>
<keyword evidence="4" id="KW-1185">Reference proteome</keyword>
<name>A0A8J5IIF0_9STRA</name>
<feature type="compositionally biased region" description="Low complexity" evidence="2">
    <location>
        <begin position="72"/>
        <end position="94"/>
    </location>
</feature>
<evidence type="ECO:0000313" key="3">
    <source>
        <dbReference type="EMBL" id="KAG6963298.1"/>
    </source>
</evidence>
<comment type="caution">
    <text evidence="3">The sequence shown here is derived from an EMBL/GenBank/DDBJ whole genome shotgun (WGS) entry which is preliminary data.</text>
</comment>
<dbReference type="Proteomes" id="UP000709295">
    <property type="component" value="Unassembled WGS sequence"/>
</dbReference>
<dbReference type="EMBL" id="JAENGY010000424">
    <property type="protein sequence ID" value="KAG6963298.1"/>
    <property type="molecule type" value="Genomic_DNA"/>
</dbReference>
<dbReference type="PANTHER" id="PTHR35796">
    <property type="entry name" value="HYPOTHETICAL CYTOSOLIC PROTEIN"/>
    <property type="match status" value="1"/>
</dbReference>
<keyword evidence="1" id="KW-0175">Coiled coil</keyword>
<reference evidence="3" key="1">
    <citation type="submission" date="2021-01" db="EMBL/GenBank/DDBJ databases">
        <title>Phytophthora aleatoria, a newly-described species from Pinus radiata is distinct from Phytophthora cactorum isolates based on comparative genomics.</title>
        <authorList>
            <person name="Mcdougal R."/>
            <person name="Panda P."/>
            <person name="Williams N."/>
            <person name="Studholme D.J."/>
        </authorList>
    </citation>
    <scope>NUCLEOTIDE SEQUENCE</scope>
    <source>
        <strain evidence="3">NZFS 4037</strain>
    </source>
</reference>
<organism evidence="3 4">
    <name type="scientific">Phytophthora aleatoria</name>
    <dbReference type="NCBI Taxonomy" id="2496075"/>
    <lineage>
        <taxon>Eukaryota</taxon>
        <taxon>Sar</taxon>
        <taxon>Stramenopiles</taxon>
        <taxon>Oomycota</taxon>
        <taxon>Peronosporomycetes</taxon>
        <taxon>Peronosporales</taxon>
        <taxon>Peronosporaceae</taxon>
        <taxon>Phytophthora</taxon>
    </lineage>
</organism>
<feature type="coiled-coil region" evidence="1">
    <location>
        <begin position="161"/>
        <end position="195"/>
    </location>
</feature>
<dbReference type="AlphaFoldDB" id="A0A8J5IIF0"/>
<accession>A0A8J5IIF0</accession>
<sequence length="802" mass="90589">MSYSYVSDDPSRLSVDDVLGLIDWKELENVLSSPDDTSRPPIHVDVPMDVQPVPMAPNAKPAPPRRTRKSSRSSAAKTQTQTQTQTPTAAQQPTAAPPAGPPVKKKRIRREIVELKFLRGKVKELEEELRKLQLGFSTSPRADGEPVPLDGLMPSVWTSMAGRQLKDRMRAERENQELRNMLQDQLKIAQGLEDTLKQLPPSQGLGNQPAPILPPNLFEPSSSETLAESLTHLERTYLSVDEALATEGVDHLEMDKHEIKAILHPAYGTCIRFTTRIAMPFNYEITSRAMWRFITEEGLISLASSFNKIYTTKDIQAHCFAIRLPESEPAKDYWLNQVVRKHLETDRMVVVGRSTVHPYVKDSSHPTGVSFIDDARLTVNDCSSNGVPQTCVKVCVYLVPDFGSISSNETVGINELLDFFIKSAGPVILRCREMIMTMVHQEAEAIKQTAAYSQRLRDTTAKNGKVLPFWKKIASRQYQIRLESERENRRLRSLVTMHIGRAKRLKLAWKKRLAAERDDKENEMASRNSDELFLPDTPAVMEQLTSGADAVYAGLDAFLGGVRQQQRSRIPFLEHSDNYSLPFEWQTVDRAIWHALASRFRGHQLQAECELARQMMVLLHRNANAKHLAALGALSERQQMLHNDDEAVFKDQAVAYKSDTVVSQASGIHFIIDVSDTDFRCKYTVRRFKDGGRIVLVWVALLEPVELNELQYHGVRCRQIGWVEFSDLQLETATATLARSYSRLSVEADDDAENKELQTRSLFNLAQPLHDKVGTLYSAHLEKALVEEDWKMHGFADPVTSS</sequence>
<feature type="coiled-coil region" evidence="1">
    <location>
        <begin position="108"/>
        <end position="135"/>
    </location>
</feature>
<evidence type="ECO:0000256" key="1">
    <source>
        <dbReference type="SAM" id="Coils"/>
    </source>
</evidence>
<evidence type="ECO:0000256" key="2">
    <source>
        <dbReference type="SAM" id="MobiDB-lite"/>
    </source>
</evidence>
<evidence type="ECO:0000313" key="4">
    <source>
        <dbReference type="Proteomes" id="UP000709295"/>
    </source>
</evidence>
<feature type="compositionally biased region" description="Low complexity" evidence="2">
    <location>
        <begin position="44"/>
        <end position="59"/>
    </location>
</feature>
<gene>
    <name evidence="3" type="ORF">JG688_00008200</name>
</gene>
<feature type="region of interest" description="Disordered" evidence="2">
    <location>
        <begin position="31"/>
        <end position="107"/>
    </location>
</feature>
<protein>
    <recommendedName>
        <fullName evidence="5">M96 mating-specific protein family</fullName>
    </recommendedName>
</protein>